<dbReference type="PATRIC" id="fig|1297617.4.peg.790"/>
<name>A0A0S2W1D8_9FIRM</name>
<evidence type="ECO:0000313" key="3">
    <source>
        <dbReference type="EMBL" id="ALP93171.1"/>
    </source>
</evidence>
<dbReference type="PROSITE" id="PS51257">
    <property type="entry name" value="PROKAR_LIPOPROTEIN"/>
    <property type="match status" value="1"/>
</dbReference>
<sequence>MKNARKIAALALSLSMLAALAGCGDDTANAPSGSTPPASTPPVVSTPAPTPTPEVTPEPTEVAPEEVSPYAGEYDIALTNPEGDIIYLQEFIVNDDGTLVGVGDASGMSNFEGVVNEDGTFTGEFTRLGGALQGTIDADGNVTGTGEIRGRNYTFEGPKL</sequence>
<feature type="region of interest" description="Disordered" evidence="1">
    <location>
        <begin position="23"/>
        <end position="68"/>
    </location>
</feature>
<organism evidence="3 4">
    <name type="scientific">Intestinimonas butyriciproducens</name>
    <dbReference type="NCBI Taxonomy" id="1297617"/>
    <lineage>
        <taxon>Bacteria</taxon>
        <taxon>Bacillati</taxon>
        <taxon>Bacillota</taxon>
        <taxon>Clostridia</taxon>
        <taxon>Eubacteriales</taxon>
        <taxon>Intestinimonas</taxon>
    </lineage>
</organism>
<reference evidence="3 4" key="1">
    <citation type="journal article" date="2015" name="Nat. Commun.">
        <title>Production of butyrate from lysine and the Amadori product fructoselysine by a human gut commensal.</title>
        <authorList>
            <person name="Bui T.P."/>
            <person name="Ritari J."/>
            <person name="Boeren S."/>
            <person name="de Waard P."/>
            <person name="Plugge C.M."/>
            <person name="de Vos W.M."/>
        </authorList>
    </citation>
    <scope>NUCLEOTIDE SEQUENCE [LARGE SCALE GENOMIC DNA]</scope>
    <source>
        <strain evidence="3 4">AF211</strain>
    </source>
</reference>
<dbReference type="RefSeq" id="WP_058117163.1">
    <property type="nucleotide sequence ID" value="NZ_CP011307.1"/>
</dbReference>
<accession>A0A0S2W1D8</accession>
<evidence type="ECO:0000256" key="1">
    <source>
        <dbReference type="SAM" id="MobiDB-lite"/>
    </source>
</evidence>
<dbReference type="KEGG" id="ibu:IB211_00777c"/>
<dbReference type="EMBL" id="CP011307">
    <property type="protein sequence ID" value="ALP93171.1"/>
    <property type="molecule type" value="Genomic_DNA"/>
</dbReference>
<feature type="chain" id="PRO_5039288763" evidence="2">
    <location>
        <begin position="22"/>
        <end position="160"/>
    </location>
</feature>
<dbReference type="Proteomes" id="UP000064844">
    <property type="component" value="Chromosome"/>
</dbReference>
<keyword evidence="4" id="KW-1185">Reference proteome</keyword>
<gene>
    <name evidence="3" type="ORF">IB211_00777c</name>
</gene>
<feature type="signal peptide" evidence="2">
    <location>
        <begin position="1"/>
        <end position="21"/>
    </location>
</feature>
<proteinExistence type="predicted"/>
<evidence type="ECO:0000313" key="4">
    <source>
        <dbReference type="Proteomes" id="UP000064844"/>
    </source>
</evidence>
<keyword evidence="2" id="KW-0732">Signal</keyword>
<protein>
    <submittedName>
        <fullName evidence="3">Uncharacterized protein</fullName>
    </submittedName>
</protein>
<feature type="compositionally biased region" description="Low complexity" evidence="1">
    <location>
        <begin position="57"/>
        <end position="68"/>
    </location>
</feature>
<dbReference type="AlphaFoldDB" id="A0A0S2W1D8"/>
<dbReference type="STRING" id="1297617.IB211_00777c"/>
<feature type="compositionally biased region" description="Low complexity" evidence="1">
    <location>
        <begin position="23"/>
        <end position="47"/>
    </location>
</feature>
<evidence type="ECO:0000256" key="2">
    <source>
        <dbReference type="SAM" id="SignalP"/>
    </source>
</evidence>
<reference evidence="4" key="2">
    <citation type="submission" date="2015-04" db="EMBL/GenBank/DDBJ databases">
        <title>A butyrogenic pathway from the amino acid lysine in a human gut commensal.</title>
        <authorList>
            <person name="de Vos W.M."/>
            <person name="Bui N.T.P."/>
            <person name="Plugge C.M."/>
            <person name="Ritari J."/>
        </authorList>
    </citation>
    <scope>NUCLEOTIDE SEQUENCE [LARGE SCALE GENOMIC DNA]</scope>
    <source>
        <strain evidence="4">AF211</strain>
    </source>
</reference>